<feature type="transmembrane region" description="Helical" evidence="7">
    <location>
        <begin position="299"/>
        <end position="327"/>
    </location>
</feature>
<reference evidence="10" key="1">
    <citation type="journal article" date="2014" name="Int. J. Syst. Evol. Microbiol.">
        <title>Complete genome sequence of Corynebacterium casei LMG S-19264T (=DSM 44701T), isolated from a smear-ripened cheese.</title>
        <authorList>
            <consortium name="US DOE Joint Genome Institute (JGI-PGF)"/>
            <person name="Walter F."/>
            <person name="Albersmeier A."/>
            <person name="Kalinowski J."/>
            <person name="Ruckert C."/>
        </authorList>
    </citation>
    <scope>NUCLEOTIDE SEQUENCE</scope>
    <source>
        <strain evidence="10">CGMCC 1.15454</strain>
    </source>
</reference>
<dbReference type="InterPro" id="IPR051447">
    <property type="entry name" value="Lipoprotein-release_system"/>
</dbReference>
<keyword evidence="11" id="KW-1185">Reference proteome</keyword>
<dbReference type="GO" id="GO:0098797">
    <property type="term" value="C:plasma membrane protein complex"/>
    <property type="evidence" value="ECO:0007669"/>
    <property type="project" value="TreeGrafter"/>
</dbReference>
<dbReference type="EMBL" id="BMJD01000020">
    <property type="protein sequence ID" value="GGB46759.1"/>
    <property type="molecule type" value="Genomic_DNA"/>
</dbReference>
<dbReference type="InterPro" id="IPR025857">
    <property type="entry name" value="MacB_PCD"/>
</dbReference>
<keyword evidence="4 7" id="KW-0812">Transmembrane</keyword>
<reference evidence="10" key="2">
    <citation type="submission" date="2020-09" db="EMBL/GenBank/DDBJ databases">
        <authorList>
            <person name="Sun Q."/>
            <person name="Zhou Y."/>
        </authorList>
    </citation>
    <scope>NUCLEOTIDE SEQUENCE</scope>
    <source>
        <strain evidence="10">CGMCC 1.15454</strain>
    </source>
</reference>
<evidence type="ECO:0000259" key="9">
    <source>
        <dbReference type="Pfam" id="PF12704"/>
    </source>
</evidence>
<dbReference type="InterPro" id="IPR003838">
    <property type="entry name" value="ABC3_permease_C"/>
</dbReference>
<feature type="transmembrane region" description="Helical" evidence="7">
    <location>
        <begin position="760"/>
        <end position="781"/>
    </location>
</feature>
<keyword evidence="3" id="KW-1003">Cell membrane</keyword>
<feature type="transmembrane region" description="Helical" evidence="7">
    <location>
        <begin position="347"/>
        <end position="372"/>
    </location>
</feature>
<dbReference type="PANTHER" id="PTHR30489:SF0">
    <property type="entry name" value="LIPOPROTEIN-RELEASING SYSTEM TRANSMEMBRANE PROTEIN LOLE"/>
    <property type="match status" value="1"/>
</dbReference>
<comment type="subcellular location">
    <subcellularLocation>
        <location evidence="1">Cell membrane</location>
        <topology evidence="1">Multi-pass membrane protein</topology>
    </subcellularLocation>
</comment>
<organism evidence="10 11">
    <name type="scientific">Lentibacillus populi</name>
    <dbReference type="NCBI Taxonomy" id="1827502"/>
    <lineage>
        <taxon>Bacteria</taxon>
        <taxon>Bacillati</taxon>
        <taxon>Bacillota</taxon>
        <taxon>Bacilli</taxon>
        <taxon>Bacillales</taxon>
        <taxon>Bacillaceae</taxon>
        <taxon>Lentibacillus</taxon>
    </lineage>
</organism>
<proteinExistence type="inferred from homology"/>
<dbReference type="Pfam" id="PF02687">
    <property type="entry name" value="FtsX"/>
    <property type="match status" value="2"/>
</dbReference>
<dbReference type="Proteomes" id="UP000621492">
    <property type="component" value="Unassembled WGS sequence"/>
</dbReference>
<feature type="transmembrane region" description="Helical" evidence="7">
    <location>
        <begin position="20"/>
        <end position="39"/>
    </location>
</feature>
<evidence type="ECO:0000256" key="6">
    <source>
        <dbReference type="ARBA" id="ARBA00023136"/>
    </source>
</evidence>
<dbReference type="RefSeq" id="WP_188725287.1">
    <property type="nucleotide sequence ID" value="NZ_BMJD01000020.1"/>
</dbReference>
<evidence type="ECO:0000256" key="7">
    <source>
        <dbReference type="SAM" id="Phobius"/>
    </source>
</evidence>
<evidence type="ECO:0000256" key="3">
    <source>
        <dbReference type="ARBA" id="ARBA00022475"/>
    </source>
</evidence>
<evidence type="ECO:0000259" key="8">
    <source>
        <dbReference type="Pfam" id="PF02687"/>
    </source>
</evidence>
<evidence type="ECO:0000313" key="10">
    <source>
        <dbReference type="EMBL" id="GGB46759.1"/>
    </source>
</evidence>
<feature type="domain" description="MacB-like periplasmic core" evidence="9">
    <location>
        <begin position="19"/>
        <end position="196"/>
    </location>
</feature>
<comment type="caution">
    <text evidence="10">The sequence shown here is derived from an EMBL/GenBank/DDBJ whole genome shotgun (WGS) entry which is preliminary data.</text>
</comment>
<evidence type="ECO:0000256" key="1">
    <source>
        <dbReference type="ARBA" id="ARBA00004651"/>
    </source>
</evidence>
<feature type="domain" description="ABC3 transporter permease C-terminal" evidence="8">
    <location>
        <begin position="256"/>
        <end position="376"/>
    </location>
</feature>
<feature type="transmembrane region" description="Helical" evidence="7">
    <location>
        <begin position="709"/>
        <end position="732"/>
    </location>
</feature>
<evidence type="ECO:0000256" key="4">
    <source>
        <dbReference type="ARBA" id="ARBA00022692"/>
    </source>
</evidence>
<name>A0A9W5TYA9_9BACI</name>
<keyword evidence="5 7" id="KW-1133">Transmembrane helix</keyword>
<protein>
    <submittedName>
        <fullName evidence="10">Permease</fullName>
    </submittedName>
</protein>
<dbReference type="GO" id="GO:0044874">
    <property type="term" value="P:lipoprotein localization to outer membrane"/>
    <property type="evidence" value="ECO:0007669"/>
    <property type="project" value="TreeGrafter"/>
</dbReference>
<gene>
    <name evidence="10" type="ORF">GCM10011409_25360</name>
</gene>
<evidence type="ECO:0000256" key="5">
    <source>
        <dbReference type="ARBA" id="ARBA00022989"/>
    </source>
</evidence>
<comment type="similarity">
    <text evidence="2">Belongs to the ABC-4 integral membrane protein family. LolC/E subfamily.</text>
</comment>
<feature type="domain" description="ABC3 transporter permease C-terminal" evidence="8">
    <location>
        <begin position="716"/>
        <end position="833"/>
    </location>
</feature>
<sequence>MQSIVKHIIRNLIEKKLRTAIVLLAILLSTAVLFIGLSVNQILNDTYTTMVQGSYGNANIVVTKASDDRSPFYQVADLDISDVGVEQRVDMINATGKGELNSENLQVSMTGMDLNEASTMELVKPINKVKDFKLNHNTAMISQKTASDFHLSLGDTIKVSLQDKTYKYTVGAISETNGVFYSEIDTIQLVVSKSQLNKVFGKEDMLSSTLLQISDEDLDKQISRLSDQNPAFSIQKASSLSSANWDDETFMTAMILAIVIIVLISAYVISSLAKIIIAERMPVVGTFRSLGTSKRKMNGILLLEFILYGGIGAGLGIGLGCFLLPSIADFFNEYKEFGVATVVEYRISFITAALVFGMFFPAFVSMLPILKANRKPLKAIILNTPDTVQKRSIITEIIGVFFFVGAFVVYFFNTKDSLSFGLVALAMLFIAIVLLMQLFINMIVKLCSTLVAGSANGEMALGIKSVANNKMVANNSSMIIVVVLLLMVVGITSAGLDHYISDIIKRDSDVMIGNLEKDPAAYEQELAKVDGVSDISKQYIGLAHYQINRDHGEFGVVGIDNIEKFNSFYSGVVFKDDAMKKIATLPNGVIIDQYQAGKYDVAVGDTIQFLPLTEQGKPLHKDGDYVEMVVAGLMDSASFTSNRSSVLVNLELFNDHFNGSHNEIALKVSQGYDADQVKKTIKDKYADANMDIYTFDELLASQKATVDTLLVGIKAVILMGLIVGLLGITNNLTVSYRQRRKELAVLYSVCMSKNQIVRMLFYEMVMTFIAVVVIGCAGGLLMNVVLTKFLHAIGLVIQFDFNYSLFALLCGLVFVLLALSTLSIVRKIVKMNVLDELRYE</sequence>
<dbReference type="PANTHER" id="PTHR30489">
    <property type="entry name" value="LIPOPROTEIN-RELEASING SYSTEM TRANSMEMBRANE PROTEIN LOLE"/>
    <property type="match status" value="1"/>
</dbReference>
<feature type="transmembrane region" description="Helical" evidence="7">
    <location>
        <begin position="393"/>
        <end position="412"/>
    </location>
</feature>
<feature type="transmembrane region" description="Helical" evidence="7">
    <location>
        <begin position="418"/>
        <end position="440"/>
    </location>
</feature>
<keyword evidence="6 7" id="KW-0472">Membrane</keyword>
<feature type="domain" description="MacB-like periplasmic core" evidence="9">
    <location>
        <begin position="479"/>
        <end position="683"/>
    </location>
</feature>
<accession>A0A9W5TYA9</accession>
<dbReference type="AlphaFoldDB" id="A0A9W5TYA9"/>
<dbReference type="Pfam" id="PF12704">
    <property type="entry name" value="MacB_PCD"/>
    <property type="match status" value="2"/>
</dbReference>
<feature type="transmembrane region" description="Helical" evidence="7">
    <location>
        <begin position="250"/>
        <end position="278"/>
    </location>
</feature>
<evidence type="ECO:0000256" key="2">
    <source>
        <dbReference type="ARBA" id="ARBA00005236"/>
    </source>
</evidence>
<feature type="transmembrane region" description="Helical" evidence="7">
    <location>
        <begin position="801"/>
        <end position="825"/>
    </location>
</feature>
<evidence type="ECO:0000313" key="11">
    <source>
        <dbReference type="Proteomes" id="UP000621492"/>
    </source>
</evidence>
<feature type="transmembrane region" description="Helical" evidence="7">
    <location>
        <begin position="478"/>
        <end position="496"/>
    </location>
</feature>